<evidence type="ECO:0000313" key="2">
    <source>
        <dbReference type="Proteomes" id="UP001595885"/>
    </source>
</evidence>
<comment type="caution">
    <text evidence="1">The sequence shown here is derived from an EMBL/GenBank/DDBJ whole genome shotgun (WGS) entry which is preliminary data.</text>
</comment>
<sequence>MNLKRNSVLLLFFIVIFTSCDDKRFFDEYVSLDGKWTTKDQVEFSFEQKDTINLYNMFVTVRNNNDYPFNNLFLIVKVNQPDNVVKVDTLEYLMANPDGTLLGEGITDTKHNKLWFKENFKFPKSGKYSVSITQANRETGKVKGVEELEGITEVGFRIEKK</sequence>
<name>A0ABV9P0M5_9FLAO</name>
<gene>
    <name evidence="1" type="ORF">ACFO3U_00630</name>
</gene>
<protein>
    <submittedName>
        <fullName evidence="1">Gliding motility lipoprotein GldH</fullName>
    </submittedName>
</protein>
<reference evidence="2" key="1">
    <citation type="journal article" date="2019" name="Int. J. Syst. Evol. Microbiol.">
        <title>The Global Catalogue of Microorganisms (GCM) 10K type strain sequencing project: providing services to taxonomists for standard genome sequencing and annotation.</title>
        <authorList>
            <consortium name="The Broad Institute Genomics Platform"/>
            <consortium name="The Broad Institute Genome Sequencing Center for Infectious Disease"/>
            <person name="Wu L."/>
            <person name="Ma J."/>
        </authorList>
    </citation>
    <scope>NUCLEOTIDE SEQUENCE [LARGE SCALE GENOMIC DNA]</scope>
    <source>
        <strain evidence="2">CCUG 50349</strain>
    </source>
</reference>
<dbReference type="EMBL" id="JBHSGW010000001">
    <property type="protein sequence ID" value="MFC4738490.1"/>
    <property type="molecule type" value="Genomic_DNA"/>
</dbReference>
<evidence type="ECO:0000313" key="1">
    <source>
        <dbReference type="EMBL" id="MFC4738490.1"/>
    </source>
</evidence>
<keyword evidence="2" id="KW-1185">Reference proteome</keyword>
<dbReference type="Proteomes" id="UP001595885">
    <property type="component" value="Unassembled WGS sequence"/>
</dbReference>
<dbReference type="InterPro" id="IPR020018">
    <property type="entry name" value="Motility-assoc_lipoprot_GldH"/>
</dbReference>
<dbReference type="RefSeq" id="WP_379737435.1">
    <property type="nucleotide sequence ID" value="NZ_JBHSGW010000001.1"/>
</dbReference>
<keyword evidence="1" id="KW-0449">Lipoprotein</keyword>
<dbReference type="Pfam" id="PF14109">
    <property type="entry name" value="GldH_lipo"/>
    <property type="match status" value="1"/>
</dbReference>
<organism evidence="1 2">
    <name type="scientific">Flavobacterium ponti</name>
    <dbReference type="NCBI Taxonomy" id="665133"/>
    <lineage>
        <taxon>Bacteria</taxon>
        <taxon>Pseudomonadati</taxon>
        <taxon>Bacteroidota</taxon>
        <taxon>Flavobacteriia</taxon>
        <taxon>Flavobacteriales</taxon>
        <taxon>Flavobacteriaceae</taxon>
        <taxon>Flavobacterium</taxon>
    </lineage>
</organism>
<proteinExistence type="predicted"/>
<accession>A0ABV9P0M5</accession>
<dbReference type="NCBIfam" id="TIGR03511">
    <property type="entry name" value="GldH_lipo"/>
    <property type="match status" value="1"/>
</dbReference>
<dbReference type="PROSITE" id="PS51257">
    <property type="entry name" value="PROKAR_LIPOPROTEIN"/>
    <property type="match status" value="1"/>
</dbReference>